<dbReference type="GO" id="GO:0030870">
    <property type="term" value="C:Mre11 complex"/>
    <property type="evidence" value="ECO:0007669"/>
    <property type="project" value="InterPro"/>
</dbReference>
<name>C1MJB0_MICPC</name>
<dbReference type="Proteomes" id="UP000001876">
    <property type="component" value="Unassembled WGS sequence"/>
</dbReference>
<dbReference type="SMART" id="SM00240">
    <property type="entry name" value="FHA"/>
    <property type="match status" value="1"/>
</dbReference>
<gene>
    <name evidence="7" type="ORF">MICPUCDRAFT_50874</name>
</gene>
<dbReference type="InterPro" id="IPR008984">
    <property type="entry name" value="SMAD_FHA_dom_sf"/>
</dbReference>
<keyword evidence="4" id="KW-0539">Nucleus</keyword>
<dbReference type="GO" id="GO:0003684">
    <property type="term" value="F:damaged DNA binding"/>
    <property type="evidence" value="ECO:0007669"/>
    <property type="project" value="TreeGrafter"/>
</dbReference>
<dbReference type="Pfam" id="PF00498">
    <property type="entry name" value="FHA"/>
    <property type="match status" value="1"/>
</dbReference>
<keyword evidence="3" id="KW-0234">DNA repair</keyword>
<reference evidence="7 8" key="1">
    <citation type="journal article" date="2009" name="Science">
        <title>Green evolution and dynamic adaptations revealed by genomes of the marine picoeukaryotes Micromonas.</title>
        <authorList>
            <person name="Worden A.Z."/>
            <person name="Lee J.H."/>
            <person name="Mock T."/>
            <person name="Rouze P."/>
            <person name="Simmons M.P."/>
            <person name="Aerts A.L."/>
            <person name="Allen A.E."/>
            <person name="Cuvelier M.L."/>
            <person name="Derelle E."/>
            <person name="Everett M.V."/>
            <person name="Foulon E."/>
            <person name="Grimwood J."/>
            <person name="Gundlach H."/>
            <person name="Henrissat B."/>
            <person name="Napoli C."/>
            <person name="McDonald S.M."/>
            <person name="Parker M.S."/>
            <person name="Rombauts S."/>
            <person name="Salamov A."/>
            <person name="Von Dassow P."/>
            <person name="Badger J.H."/>
            <person name="Coutinho P.M."/>
            <person name="Demir E."/>
            <person name="Dubchak I."/>
            <person name="Gentemann C."/>
            <person name="Eikrem W."/>
            <person name="Gready J.E."/>
            <person name="John U."/>
            <person name="Lanier W."/>
            <person name="Lindquist E.A."/>
            <person name="Lucas S."/>
            <person name="Mayer K.F."/>
            <person name="Moreau H."/>
            <person name="Not F."/>
            <person name="Otillar R."/>
            <person name="Panaud O."/>
            <person name="Pangilinan J."/>
            <person name="Paulsen I."/>
            <person name="Piegu B."/>
            <person name="Poliakov A."/>
            <person name="Robbens S."/>
            <person name="Schmutz J."/>
            <person name="Toulza E."/>
            <person name="Wyss T."/>
            <person name="Zelensky A."/>
            <person name="Zhou K."/>
            <person name="Armbrust E.V."/>
            <person name="Bhattacharya D."/>
            <person name="Goodenough U.W."/>
            <person name="Van de Peer Y."/>
            <person name="Grigoriev I.V."/>
        </authorList>
    </citation>
    <scope>NUCLEOTIDE SEQUENCE [LARGE SCALE GENOMIC DNA]</scope>
    <source>
        <strain evidence="7 8">CCMP1545</strain>
    </source>
</reference>
<dbReference type="EMBL" id="GG663735">
    <property type="protein sequence ID" value="EEH60534.1"/>
    <property type="molecule type" value="Genomic_DNA"/>
</dbReference>
<dbReference type="PANTHER" id="PTHR12162:SF0">
    <property type="entry name" value="NIBRIN"/>
    <property type="match status" value="1"/>
</dbReference>
<protein>
    <submittedName>
        <fullName evidence="7">Predicted protein</fullName>
    </submittedName>
</protein>
<dbReference type="PANTHER" id="PTHR12162">
    <property type="entry name" value="NIBRIN-RELATED"/>
    <property type="match status" value="1"/>
</dbReference>
<dbReference type="GO" id="GO:0007095">
    <property type="term" value="P:mitotic G2 DNA damage checkpoint signaling"/>
    <property type="evidence" value="ECO:0007669"/>
    <property type="project" value="InterPro"/>
</dbReference>
<dbReference type="InterPro" id="IPR000253">
    <property type="entry name" value="FHA_dom"/>
</dbReference>
<dbReference type="CDD" id="cd22667">
    <property type="entry name" value="FHA_NBN"/>
    <property type="match status" value="1"/>
</dbReference>
<evidence type="ECO:0000256" key="5">
    <source>
        <dbReference type="ARBA" id="ARBA00044757"/>
    </source>
</evidence>
<dbReference type="SUPFAM" id="SSF49879">
    <property type="entry name" value="SMAD/FHA domain"/>
    <property type="match status" value="1"/>
</dbReference>
<comment type="similarity">
    <text evidence="5">Belongs to the Nibrin family.</text>
</comment>
<dbReference type="OrthoDB" id="552194at2759"/>
<dbReference type="AlphaFoldDB" id="C1MJB0"/>
<dbReference type="PROSITE" id="PS50006">
    <property type="entry name" value="FHA_DOMAIN"/>
    <property type="match status" value="1"/>
</dbReference>
<evidence type="ECO:0000313" key="8">
    <source>
        <dbReference type="Proteomes" id="UP000001876"/>
    </source>
</evidence>
<evidence type="ECO:0000256" key="4">
    <source>
        <dbReference type="ARBA" id="ARBA00023242"/>
    </source>
</evidence>
<evidence type="ECO:0000256" key="2">
    <source>
        <dbReference type="ARBA" id="ARBA00022763"/>
    </source>
</evidence>
<dbReference type="RefSeq" id="XP_003055282.1">
    <property type="nucleotide sequence ID" value="XM_003055236.1"/>
</dbReference>
<evidence type="ECO:0000259" key="6">
    <source>
        <dbReference type="PROSITE" id="PS50006"/>
    </source>
</evidence>
<feature type="domain" description="FHA" evidence="6">
    <location>
        <begin position="23"/>
        <end position="88"/>
    </location>
</feature>
<evidence type="ECO:0000256" key="1">
    <source>
        <dbReference type="ARBA" id="ARBA00004123"/>
    </source>
</evidence>
<dbReference type="GO" id="GO:0000724">
    <property type="term" value="P:double-strand break repair via homologous recombination"/>
    <property type="evidence" value="ECO:0007669"/>
    <property type="project" value="TreeGrafter"/>
</dbReference>
<dbReference type="Gene3D" id="2.60.200.20">
    <property type="match status" value="1"/>
</dbReference>
<proteinExistence type="inferred from homology"/>
<comment type="subcellular location">
    <subcellularLocation>
        <location evidence="1">Nucleus</location>
    </subcellularLocation>
</comment>
<dbReference type="InterPro" id="IPR040227">
    <property type="entry name" value="Nibrin-rel"/>
</dbReference>
<organism evidence="8">
    <name type="scientific">Micromonas pusilla (strain CCMP1545)</name>
    <name type="common">Picoplanktonic green alga</name>
    <dbReference type="NCBI Taxonomy" id="564608"/>
    <lineage>
        <taxon>Eukaryota</taxon>
        <taxon>Viridiplantae</taxon>
        <taxon>Chlorophyta</taxon>
        <taxon>Mamiellophyceae</taxon>
        <taxon>Mamiellales</taxon>
        <taxon>Mamiellaceae</taxon>
        <taxon>Micromonas</taxon>
    </lineage>
</organism>
<accession>C1MJB0</accession>
<keyword evidence="2" id="KW-0227">DNA damage</keyword>
<evidence type="ECO:0000256" key="3">
    <source>
        <dbReference type="ARBA" id="ARBA00023204"/>
    </source>
</evidence>
<evidence type="ECO:0000313" key="7">
    <source>
        <dbReference type="EMBL" id="EEH60534.1"/>
    </source>
</evidence>
<dbReference type="GeneID" id="9680749"/>
<dbReference type="KEGG" id="mpp:MICPUCDRAFT_50874"/>
<sequence>MPYRLDLHGGEGEEHHVVKSWTLIPGKYTVGRKDCTVTIADDPSISRVHAEIIVKKQKPDDAALAGTVPTVLVRDLGKFHTRVDGRKVGKSSPDGAVALPCAAGKSIATATLVFGCKTPTPTTATLTHVPIVLHVLGGEETRVENDEIVALAEETGFVLYTGSHTTASAW</sequence>
<keyword evidence="8" id="KW-1185">Reference proteome</keyword>